<sequence length="225" mass="26570">MQKGKKYKNHSIILIVILLISFLINIFVYIDNIEYKHRVGINSYKNIESIKVKNDKTLEIVNKAIEVNKISNEELLTLYTNYSDISDCVIELWDDYKFYSENDSNSLFKKNIDTSSIIENEVYSRIESYLSNTLINIMNTEKNELLLKEKDLRDFIVMKDLSTKMNDIFLEFNETTLKGIDGKEKEKVVVKKKYWIDVLNKINRTSSEYIDYDFTRDVSVSKVIY</sequence>
<keyword evidence="1" id="KW-1133">Transmembrane helix</keyword>
<feature type="transmembrane region" description="Helical" evidence="1">
    <location>
        <begin position="12"/>
        <end position="30"/>
    </location>
</feature>
<accession>A0ABS7KTT2</accession>
<evidence type="ECO:0000256" key="1">
    <source>
        <dbReference type="SAM" id="Phobius"/>
    </source>
</evidence>
<dbReference type="RefSeq" id="WP_204593222.1">
    <property type="nucleotide sequence ID" value="NZ_JAFBDA010000001.1"/>
</dbReference>
<evidence type="ECO:0000313" key="3">
    <source>
        <dbReference type="Proteomes" id="UP001299068"/>
    </source>
</evidence>
<keyword evidence="1" id="KW-0812">Transmembrane</keyword>
<dbReference type="EMBL" id="JAIKTU010000001">
    <property type="protein sequence ID" value="MBY0753977.1"/>
    <property type="molecule type" value="Genomic_DNA"/>
</dbReference>
<name>A0ABS7KTT2_CLOSR</name>
<keyword evidence="3" id="KW-1185">Reference proteome</keyword>
<gene>
    <name evidence="2" type="ORF">K5V21_00775</name>
</gene>
<comment type="caution">
    <text evidence="2">The sequence shown here is derived from an EMBL/GenBank/DDBJ whole genome shotgun (WGS) entry which is preliminary data.</text>
</comment>
<keyword evidence="1" id="KW-0472">Membrane</keyword>
<dbReference type="Proteomes" id="UP001299068">
    <property type="component" value="Unassembled WGS sequence"/>
</dbReference>
<protein>
    <recommendedName>
        <fullName evidence="4">Reticulocyte-binding protein</fullName>
    </recommendedName>
</protein>
<evidence type="ECO:0008006" key="4">
    <source>
        <dbReference type="Google" id="ProtNLM"/>
    </source>
</evidence>
<organism evidence="2 3">
    <name type="scientific">Clostridium sardiniense</name>
    <name type="common">Clostridium absonum</name>
    <dbReference type="NCBI Taxonomy" id="29369"/>
    <lineage>
        <taxon>Bacteria</taxon>
        <taxon>Bacillati</taxon>
        <taxon>Bacillota</taxon>
        <taxon>Clostridia</taxon>
        <taxon>Eubacteriales</taxon>
        <taxon>Clostridiaceae</taxon>
        <taxon>Clostridium</taxon>
    </lineage>
</organism>
<proteinExistence type="predicted"/>
<evidence type="ECO:0000313" key="2">
    <source>
        <dbReference type="EMBL" id="MBY0753977.1"/>
    </source>
</evidence>
<reference evidence="2 3" key="1">
    <citation type="journal article" date="2021" name="Cell Host Microbe">
        <title>in vivo commensal control of Clostridioides difficile virulence.</title>
        <authorList>
            <person name="Girinathan B.P."/>
            <person name="Dibenedetto N."/>
            <person name="Worley J.N."/>
            <person name="Peltier J."/>
            <person name="Arrieta-Ortiz M.L."/>
            <person name="Rupa Christinal Immanuel S."/>
            <person name="Lavin R."/>
            <person name="Delaney M.L."/>
            <person name="Cummins C."/>
            <person name="Hoffmann M."/>
            <person name="Luo Y."/>
            <person name="Gonzalez-Escalona N."/>
            <person name="Allard M."/>
            <person name="Onderdonk A.B."/>
            <person name="Gerber G.K."/>
            <person name="Sonenshein A.L."/>
            <person name="Baliga N."/>
            <person name="Dupuy B."/>
            <person name="Bry L."/>
        </authorList>
    </citation>
    <scope>NUCLEOTIDE SEQUENCE [LARGE SCALE GENOMIC DNA]</scope>
    <source>
        <strain evidence="2 3">DSM 599</strain>
    </source>
</reference>